<name>A0AAW2IC73_9NEOP</name>
<keyword evidence="3" id="KW-0677">Repeat</keyword>
<feature type="domain" description="Zer-1-like leucine-rich repeats region" evidence="8">
    <location>
        <begin position="198"/>
        <end position="334"/>
    </location>
</feature>
<dbReference type="FunFam" id="1.25.10.10:FF:000111">
    <property type="entry name" value="Protein zer-1 homolog"/>
    <property type="match status" value="1"/>
</dbReference>
<dbReference type="SUPFAM" id="SSF48371">
    <property type="entry name" value="ARM repeat"/>
    <property type="match status" value="1"/>
</dbReference>
<evidence type="ECO:0000256" key="6">
    <source>
        <dbReference type="ARBA" id="ARBA00081214"/>
    </source>
</evidence>
<organism evidence="9">
    <name type="scientific">Menopon gallinae</name>
    <name type="common">poultry shaft louse</name>
    <dbReference type="NCBI Taxonomy" id="328185"/>
    <lineage>
        <taxon>Eukaryota</taxon>
        <taxon>Metazoa</taxon>
        <taxon>Ecdysozoa</taxon>
        <taxon>Arthropoda</taxon>
        <taxon>Hexapoda</taxon>
        <taxon>Insecta</taxon>
        <taxon>Pterygota</taxon>
        <taxon>Neoptera</taxon>
        <taxon>Paraneoptera</taxon>
        <taxon>Psocodea</taxon>
        <taxon>Troctomorpha</taxon>
        <taxon>Phthiraptera</taxon>
        <taxon>Amblycera</taxon>
        <taxon>Menoponidae</taxon>
        <taxon>Menopon</taxon>
    </lineage>
</organism>
<gene>
    <name evidence="9" type="ORF">PYX00_001192</name>
</gene>
<dbReference type="AlphaFoldDB" id="A0AAW2IC73"/>
<dbReference type="InterPro" id="IPR051341">
    <property type="entry name" value="Zyg-11_UBL_adapter"/>
</dbReference>
<reference evidence="9" key="1">
    <citation type="journal article" date="2024" name="Gigascience">
        <title>Chromosome-level genome of the poultry shaft louse Menopon gallinae provides insight into the host-switching and adaptive evolution of parasitic lice.</title>
        <authorList>
            <person name="Xu Y."/>
            <person name="Ma L."/>
            <person name="Liu S."/>
            <person name="Liang Y."/>
            <person name="Liu Q."/>
            <person name="He Z."/>
            <person name="Tian L."/>
            <person name="Duan Y."/>
            <person name="Cai W."/>
            <person name="Li H."/>
            <person name="Song F."/>
        </authorList>
    </citation>
    <scope>NUCLEOTIDE SEQUENCE</scope>
    <source>
        <strain evidence="9">Cailab_2023a</strain>
    </source>
</reference>
<evidence type="ECO:0000256" key="2">
    <source>
        <dbReference type="ARBA" id="ARBA00022614"/>
    </source>
</evidence>
<dbReference type="Gene3D" id="1.25.10.10">
    <property type="entry name" value="Leucine-rich Repeat Variant"/>
    <property type="match status" value="1"/>
</dbReference>
<proteinExistence type="inferred from homology"/>
<evidence type="ECO:0000259" key="8">
    <source>
        <dbReference type="Pfam" id="PF25013"/>
    </source>
</evidence>
<evidence type="ECO:0000259" key="7">
    <source>
        <dbReference type="Pfam" id="PF22964"/>
    </source>
</evidence>
<dbReference type="Pfam" id="PF22964">
    <property type="entry name" value="ZER1-like_2nd"/>
    <property type="match status" value="1"/>
</dbReference>
<dbReference type="Pfam" id="PF25013">
    <property type="entry name" value="LRR_Zer-1"/>
    <property type="match status" value="1"/>
</dbReference>
<sequence>MNQLKMEEWLRKRLPAYNSSDNEPDSLFEQCIRYLVLNLRILVDPHSSADFYHPREGLTLPSEICERLLEAYQQAGKDVNDRFVHLFQNSSATKLKRIRLKNSSISDYGFSLLLNHNLLELDISNCFNLTERSFVNLNEKANSLVSLSLGGSRILLRALCTEVNIEKSKTGYILMAPNLRKLSVHELNIYGPKLFYKHLFKPLTKLTHLDLSHSTNLDDLSCLTKLQCLTSLILFNVTPLFPIALESIIKLKSLRHLDVSQMRNGIFADPNQTLAALVENLPNLVSLDISGTNLAGTGVAEHSLVCTSEGLPTDIPGLRSRVGNPFEFLGLYRTHHEACRRYDIPAKFITGDNNEEQMLNAMLAYMDRPHVLQKVVNNLFHLFQSENCQNVYIAIKLILEAMDRHLYDKPIQISGSASLYYLAQMKAKKPPFEFKMKHHMIRTIVNGMMVFKDDETMMRNGCFTLCQFNIPDDVMFDYDRLVHIIIHILSGVDQDIGLLQRTAIYLLNSLACQAERSQKLFLGGLRAVSHMLSIIRFRLEHQLFDDILQMAWSTMWNVTDETAYNCQKFLEGNGMELFLSCLSMCSGRDELLRSMMGLLGNVAEVEHLRPRLMSEQYITVFADLLEFLSDGIEVSYNAAGVLAHMCSDGPEAWTVREPKREVVLKNMVIAIEKWDLHVERIINYRSFHPILGLLKVRHTPECQHWAAWALANLTTVYPKKYCSLVENDGGIPLLEEVIQSDTAYQRIKELAEMVINNCREHKQKKSKC</sequence>
<dbReference type="GO" id="GO:0031462">
    <property type="term" value="C:Cul2-RING ubiquitin ligase complex"/>
    <property type="evidence" value="ECO:0007669"/>
    <property type="project" value="TreeGrafter"/>
</dbReference>
<evidence type="ECO:0000256" key="1">
    <source>
        <dbReference type="ARBA" id="ARBA00009420"/>
    </source>
</evidence>
<evidence type="ECO:0000256" key="4">
    <source>
        <dbReference type="ARBA" id="ARBA00022786"/>
    </source>
</evidence>
<comment type="caution">
    <text evidence="9">The sequence shown here is derived from an EMBL/GenBank/DDBJ whole genome shotgun (WGS) entry which is preliminary data.</text>
</comment>
<dbReference type="PANTHER" id="PTHR12904:SF23">
    <property type="entry name" value="PROTEIN ZER-1 HOMOLOG"/>
    <property type="match status" value="1"/>
</dbReference>
<dbReference type="Gene3D" id="3.80.10.10">
    <property type="entry name" value="Ribonuclease Inhibitor"/>
    <property type="match status" value="1"/>
</dbReference>
<dbReference type="InterPro" id="IPR016024">
    <property type="entry name" value="ARM-type_fold"/>
</dbReference>
<accession>A0AAW2IC73</accession>
<dbReference type="EMBL" id="JARGDH010000001">
    <property type="protein sequence ID" value="KAL0279692.1"/>
    <property type="molecule type" value="Genomic_DNA"/>
</dbReference>
<feature type="domain" description="Protein zer-1 homolog-like C-terminal" evidence="7">
    <location>
        <begin position="401"/>
        <end position="759"/>
    </location>
</feature>
<evidence type="ECO:0000256" key="3">
    <source>
        <dbReference type="ARBA" id="ARBA00022737"/>
    </source>
</evidence>
<dbReference type="PANTHER" id="PTHR12904">
    <property type="match status" value="1"/>
</dbReference>
<dbReference type="InterPro" id="IPR055142">
    <property type="entry name" value="ZER1-like_C"/>
</dbReference>
<evidence type="ECO:0000256" key="5">
    <source>
        <dbReference type="ARBA" id="ARBA00067612"/>
    </source>
</evidence>
<dbReference type="InterPro" id="IPR011989">
    <property type="entry name" value="ARM-like"/>
</dbReference>
<dbReference type="InterPro" id="IPR056845">
    <property type="entry name" value="LRR_Zer-1"/>
</dbReference>
<keyword evidence="2" id="KW-0433">Leucine-rich repeat</keyword>
<dbReference type="InterPro" id="IPR032675">
    <property type="entry name" value="LRR_dom_sf"/>
</dbReference>
<evidence type="ECO:0000313" key="9">
    <source>
        <dbReference type="EMBL" id="KAL0279692.1"/>
    </source>
</evidence>
<protein>
    <recommendedName>
        <fullName evidence="5">Protein zer-1 homolog</fullName>
    </recommendedName>
    <alternativeName>
        <fullName evidence="6">Zyg-11 homolog B-like protein</fullName>
    </alternativeName>
</protein>
<keyword evidence="4" id="KW-0833">Ubl conjugation pathway</keyword>
<comment type="similarity">
    <text evidence="1">Belongs to the zyg-11 family.</text>
</comment>
<dbReference type="SUPFAM" id="SSF52047">
    <property type="entry name" value="RNI-like"/>
    <property type="match status" value="1"/>
</dbReference>